<sequence length="278" mass="30164">MKAIVIEEFGGAEQLKEKEMPKPACGVNQVLIRIHATSVNPVDFKIRQGHMKEAADSFPLILGGDVAEYVAVDADIIARIPENLSFEEAAALPLAGMTAWQALVDHGRLAKGQKVLIHAGAGGVGTFAIQIAKHLGAEVASTASESNEKLLRSLGVDHFINYKKEDFSEILSGYDVVLDTMGGDIQRDSFKILKPGGHLVSLVEQPDETLAKKADVTANVFMMEPKGDQLDQLAELAAEGKLRPIIDETYPLSEQGLREAHDKSETHHTRGKLVIRVE</sequence>
<dbReference type="Gene3D" id="3.40.50.720">
    <property type="entry name" value="NAD(P)-binding Rossmann-like Domain"/>
    <property type="match status" value="1"/>
</dbReference>
<dbReference type="EMBL" id="AOFI03000002">
    <property type="protein sequence ID" value="KAF4325794.1"/>
    <property type="molecule type" value="Genomic_DNA"/>
</dbReference>
<accession>A0A8J4WJE4</accession>
<name>A0A8J4WJE4_9STRA</name>
<dbReference type="PANTHER" id="PTHR11695">
    <property type="entry name" value="ALCOHOL DEHYDROGENASE RELATED"/>
    <property type="match status" value="1"/>
</dbReference>
<dbReference type="InterPro" id="IPR013154">
    <property type="entry name" value="ADH-like_N"/>
</dbReference>
<dbReference type="InterPro" id="IPR011032">
    <property type="entry name" value="GroES-like_sf"/>
</dbReference>
<feature type="domain" description="Enoyl reductase (ER)" evidence="2">
    <location>
        <begin position="10"/>
        <end position="275"/>
    </location>
</feature>
<dbReference type="InterPro" id="IPR036291">
    <property type="entry name" value="NAD(P)-bd_dom_sf"/>
</dbReference>
<evidence type="ECO:0000256" key="1">
    <source>
        <dbReference type="ARBA" id="ARBA00023002"/>
    </source>
</evidence>
<dbReference type="Proteomes" id="UP000702964">
    <property type="component" value="Unassembled WGS sequence"/>
</dbReference>
<dbReference type="PROSITE" id="PS01162">
    <property type="entry name" value="QOR_ZETA_CRYSTAL"/>
    <property type="match status" value="1"/>
</dbReference>
<dbReference type="GO" id="GO:0008270">
    <property type="term" value="F:zinc ion binding"/>
    <property type="evidence" value="ECO:0007669"/>
    <property type="project" value="InterPro"/>
</dbReference>
<dbReference type="GO" id="GO:0016491">
    <property type="term" value="F:oxidoreductase activity"/>
    <property type="evidence" value="ECO:0007669"/>
    <property type="project" value="UniProtKB-KW"/>
</dbReference>
<dbReference type="InterPro" id="IPR002364">
    <property type="entry name" value="Quin_OxRdtase/zeta-crystal_CS"/>
</dbReference>
<dbReference type="SUPFAM" id="SSF50129">
    <property type="entry name" value="GroES-like"/>
    <property type="match status" value="1"/>
</dbReference>
<evidence type="ECO:0000259" key="2">
    <source>
        <dbReference type="SMART" id="SM00829"/>
    </source>
</evidence>
<dbReference type="Pfam" id="PF08240">
    <property type="entry name" value="ADH_N"/>
    <property type="match status" value="1"/>
</dbReference>
<keyword evidence="1" id="KW-0560">Oxidoreductase</keyword>
<dbReference type="SUPFAM" id="SSF51735">
    <property type="entry name" value="NAD(P)-binding Rossmann-fold domains"/>
    <property type="match status" value="1"/>
</dbReference>
<reference evidence="3" key="1">
    <citation type="journal article" date="2015" name="Genom Data">
        <title>Draft genome sequences of Phytophthora kernoviae and Phytophthora ramorum lineage EU2 from Scotland.</title>
        <authorList>
            <person name="Sambles C."/>
            <person name="Schlenzig A."/>
            <person name="O'Neill P."/>
            <person name="Grant M."/>
            <person name="Studholme D.J."/>
        </authorList>
    </citation>
    <scope>NUCLEOTIDE SEQUENCE</scope>
    <source>
        <strain evidence="3">00238/432</strain>
    </source>
</reference>
<gene>
    <name evidence="3" type="ORF">G195_000533</name>
</gene>
<comment type="caution">
    <text evidence="3">The sequence shown here is derived from an EMBL/GenBank/DDBJ whole genome shotgun (WGS) entry which is preliminary data.</text>
</comment>
<proteinExistence type="predicted"/>
<dbReference type="CDD" id="cd05289">
    <property type="entry name" value="MDR_like_2"/>
    <property type="match status" value="1"/>
</dbReference>
<dbReference type="SMART" id="SM00829">
    <property type="entry name" value="PKS_ER"/>
    <property type="match status" value="1"/>
</dbReference>
<dbReference type="Gene3D" id="3.90.180.10">
    <property type="entry name" value="Medium-chain alcohol dehydrogenases, catalytic domain"/>
    <property type="match status" value="2"/>
</dbReference>
<reference evidence="3" key="2">
    <citation type="submission" date="2020-02" db="EMBL/GenBank/DDBJ databases">
        <authorList>
            <person name="Studholme D.J."/>
        </authorList>
    </citation>
    <scope>NUCLEOTIDE SEQUENCE</scope>
    <source>
        <strain evidence="3">00238/432</strain>
    </source>
</reference>
<evidence type="ECO:0000313" key="4">
    <source>
        <dbReference type="Proteomes" id="UP000702964"/>
    </source>
</evidence>
<dbReference type="InterPro" id="IPR050700">
    <property type="entry name" value="YIM1/Zinc_Alcohol_DH_Fams"/>
</dbReference>
<evidence type="ECO:0000313" key="3">
    <source>
        <dbReference type="EMBL" id="KAF4325794.1"/>
    </source>
</evidence>
<dbReference type="Pfam" id="PF13602">
    <property type="entry name" value="ADH_zinc_N_2"/>
    <property type="match status" value="1"/>
</dbReference>
<dbReference type="PANTHER" id="PTHR11695:SF294">
    <property type="entry name" value="RETICULON-4-INTERACTING PROTEIN 1, MITOCHONDRIAL"/>
    <property type="match status" value="1"/>
</dbReference>
<protein>
    <recommendedName>
        <fullName evidence="2">Enoyl reductase (ER) domain-containing protein</fullName>
    </recommendedName>
</protein>
<dbReference type="InterPro" id="IPR020843">
    <property type="entry name" value="ER"/>
</dbReference>
<dbReference type="AlphaFoldDB" id="A0A8J4WJE4"/>
<organism evidence="3 4">
    <name type="scientific">Phytophthora kernoviae 00238/432</name>
    <dbReference type="NCBI Taxonomy" id="1284355"/>
    <lineage>
        <taxon>Eukaryota</taxon>
        <taxon>Sar</taxon>
        <taxon>Stramenopiles</taxon>
        <taxon>Oomycota</taxon>
        <taxon>Peronosporomycetes</taxon>
        <taxon>Peronosporales</taxon>
        <taxon>Peronosporaceae</taxon>
        <taxon>Phytophthora</taxon>
    </lineage>
</organism>